<reference evidence="10" key="1">
    <citation type="submission" date="2017-04" db="EMBL/GenBank/DDBJ databases">
        <authorList>
            <person name="Varghese N."/>
            <person name="Submissions S."/>
        </authorList>
    </citation>
    <scope>NUCLEOTIDE SEQUENCE [LARGE SCALE GENOMIC DNA]</scope>
</reference>
<evidence type="ECO:0000256" key="2">
    <source>
        <dbReference type="ARBA" id="ARBA00006448"/>
    </source>
</evidence>
<evidence type="ECO:0000313" key="9">
    <source>
        <dbReference type="EMBL" id="SMQ74572.1"/>
    </source>
</evidence>
<evidence type="ECO:0000256" key="3">
    <source>
        <dbReference type="ARBA" id="ARBA00022475"/>
    </source>
</evidence>
<dbReference type="Pfam" id="PF04239">
    <property type="entry name" value="DUF421"/>
    <property type="match status" value="1"/>
</dbReference>
<evidence type="ECO:0000256" key="4">
    <source>
        <dbReference type="ARBA" id="ARBA00022692"/>
    </source>
</evidence>
<dbReference type="RefSeq" id="WP_086438612.1">
    <property type="nucleotide sequence ID" value="NZ_FXWG01000003.1"/>
</dbReference>
<accession>A0A1Y6FP22</accession>
<dbReference type="OrthoDB" id="9793799at2"/>
<feature type="transmembrane region" description="Helical" evidence="7">
    <location>
        <begin position="51"/>
        <end position="67"/>
    </location>
</feature>
<keyword evidence="3" id="KW-1003">Cell membrane</keyword>
<keyword evidence="6 7" id="KW-0472">Membrane</keyword>
<dbReference type="EMBL" id="FXWG01000003">
    <property type="protein sequence ID" value="SMQ74572.1"/>
    <property type="molecule type" value="Genomic_DNA"/>
</dbReference>
<evidence type="ECO:0000259" key="8">
    <source>
        <dbReference type="Pfam" id="PF04239"/>
    </source>
</evidence>
<evidence type="ECO:0000256" key="1">
    <source>
        <dbReference type="ARBA" id="ARBA00004651"/>
    </source>
</evidence>
<dbReference type="Proteomes" id="UP000194420">
    <property type="component" value="Unassembled WGS sequence"/>
</dbReference>
<dbReference type="Gene3D" id="3.30.240.20">
    <property type="entry name" value="bsu07140 like domains"/>
    <property type="match status" value="1"/>
</dbReference>
<evidence type="ECO:0000256" key="6">
    <source>
        <dbReference type="ARBA" id="ARBA00023136"/>
    </source>
</evidence>
<organism evidence="9 10">
    <name type="scientific">Altererythrobacter xiamenensis</name>
    <dbReference type="NCBI Taxonomy" id="1316679"/>
    <lineage>
        <taxon>Bacteria</taxon>
        <taxon>Pseudomonadati</taxon>
        <taxon>Pseudomonadota</taxon>
        <taxon>Alphaproteobacteria</taxon>
        <taxon>Sphingomonadales</taxon>
        <taxon>Erythrobacteraceae</taxon>
        <taxon>Altererythrobacter</taxon>
    </lineage>
</organism>
<protein>
    <recommendedName>
        <fullName evidence="8">YetF C-terminal domain-containing protein</fullName>
    </recommendedName>
</protein>
<comment type="similarity">
    <text evidence="2">Belongs to the UPF0702 family.</text>
</comment>
<dbReference type="PANTHER" id="PTHR34582">
    <property type="entry name" value="UPF0702 TRANSMEMBRANE PROTEIN YCAP"/>
    <property type="match status" value="1"/>
</dbReference>
<dbReference type="AlphaFoldDB" id="A0A1Y6FP22"/>
<keyword evidence="10" id="KW-1185">Reference proteome</keyword>
<feature type="domain" description="YetF C-terminal" evidence="8">
    <location>
        <begin position="95"/>
        <end position="165"/>
    </location>
</feature>
<comment type="subcellular location">
    <subcellularLocation>
        <location evidence="1">Cell membrane</location>
        <topology evidence="1">Multi-pass membrane protein</topology>
    </subcellularLocation>
</comment>
<sequence>MDQAQDVIGWFESWDRMQNVAIGAIFFYAFIVLLVRILGKRTTSQMNNFDWIITIAVGSLAASGILLRDIAIIEAVAAIIILAAAQWFTTWLVLHSKLFSRVVKAEPTLLTHKGEYLEDAMKRMRISKEEIASALRQHGMTQLSDANWVILETNGEMTVIPQKDTTIEDVQTMADVGRPQSLPN</sequence>
<feature type="transmembrane region" description="Helical" evidence="7">
    <location>
        <begin position="20"/>
        <end position="39"/>
    </location>
</feature>
<evidence type="ECO:0000256" key="5">
    <source>
        <dbReference type="ARBA" id="ARBA00022989"/>
    </source>
</evidence>
<feature type="transmembrane region" description="Helical" evidence="7">
    <location>
        <begin position="73"/>
        <end position="94"/>
    </location>
</feature>
<name>A0A1Y6FP22_9SPHN</name>
<proteinExistence type="inferred from homology"/>
<dbReference type="InterPro" id="IPR023090">
    <property type="entry name" value="UPF0702_alpha/beta_dom_sf"/>
</dbReference>
<dbReference type="GO" id="GO:0005886">
    <property type="term" value="C:plasma membrane"/>
    <property type="evidence" value="ECO:0007669"/>
    <property type="project" value="UniProtKB-SubCell"/>
</dbReference>
<dbReference type="PANTHER" id="PTHR34582:SF6">
    <property type="entry name" value="UPF0702 TRANSMEMBRANE PROTEIN YCAP"/>
    <property type="match status" value="1"/>
</dbReference>
<dbReference type="InterPro" id="IPR007353">
    <property type="entry name" value="DUF421"/>
</dbReference>
<evidence type="ECO:0000313" key="10">
    <source>
        <dbReference type="Proteomes" id="UP000194420"/>
    </source>
</evidence>
<gene>
    <name evidence="9" type="ORF">SAMN06297468_2772</name>
</gene>
<evidence type="ECO:0000256" key="7">
    <source>
        <dbReference type="SAM" id="Phobius"/>
    </source>
</evidence>
<keyword evidence="4 7" id="KW-0812">Transmembrane</keyword>
<keyword evidence="5 7" id="KW-1133">Transmembrane helix</keyword>